<evidence type="ECO:0000313" key="5">
    <source>
        <dbReference type="Proteomes" id="UP000618931"/>
    </source>
</evidence>
<feature type="signal peptide" evidence="1">
    <location>
        <begin position="1"/>
        <end position="23"/>
    </location>
</feature>
<dbReference type="EMBL" id="JADQDM010000020">
    <property type="protein sequence ID" value="MBF9223892.1"/>
    <property type="molecule type" value="Genomic_DNA"/>
</dbReference>
<feature type="domain" description="DUF7619" evidence="3">
    <location>
        <begin position="708"/>
        <end position="842"/>
    </location>
</feature>
<dbReference type="Pfam" id="PF24595">
    <property type="entry name" value="DUF7619"/>
    <property type="match status" value="1"/>
</dbReference>
<evidence type="ECO:0000313" key="4">
    <source>
        <dbReference type="EMBL" id="MBF9223892.1"/>
    </source>
</evidence>
<proteinExistence type="predicted"/>
<dbReference type="Proteomes" id="UP000618931">
    <property type="component" value="Unassembled WGS sequence"/>
</dbReference>
<feature type="chain" id="PRO_5047367212" evidence="1">
    <location>
        <begin position="24"/>
        <end position="939"/>
    </location>
</feature>
<keyword evidence="5" id="KW-1185">Reference proteome</keyword>
<reference evidence="4 5" key="1">
    <citation type="submission" date="2020-11" db="EMBL/GenBank/DDBJ databases">
        <authorList>
            <person name="Kim M.K."/>
        </authorList>
    </citation>
    <scope>NUCLEOTIDE SEQUENCE [LARGE SCALE GENOMIC DNA]</scope>
    <source>
        <strain evidence="4 5">BT662</strain>
    </source>
</reference>
<comment type="caution">
    <text evidence="4">The sequence shown here is derived from an EMBL/GenBank/DDBJ whole genome shotgun (WGS) entry which is preliminary data.</text>
</comment>
<dbReference type="NCBIfam" id="TIGR04183">
    <property type="entry name" value="Por_Secre_tail"/>
    <property type="match status" value="1"/>
</dbReference>
<name>A0ABS0IBE0_9BACT</name>
<organism evidence="4 5">
    <name type="scientific">Hymenobacter ruricola</name>
    <dbReference type="NCBI Taxonomy" id="2791023"/>
    <lineage>
        <taxon>Bacteria</taxon>
        <taxon>Pseudomonadati</taxon>
        <taxon>Bacteroidota</taxon>
        <taxon>Cytophagia</taxon>
        <taxon>Cytophagales</taxon>
        <taxon>Hymenobacteraceae</taxon>
        <taxon>Hymenobacter</taxon>
    </lineage>
</organism>
<gene>
    <name evidence="4" type="ORF">I2H31_22515</name>
</gene>
<sequence length="939" mass="98543">MKHLQKFLLLAGLLLGWGGSASAQLIEWAKLARNEGNNAGFEAGGAVDAAGNSYVGFVFKDSARIGNQRLRAVNGTQAIIKYDSTGQVRWVKQLANTFLDRHALALDPTTGGVFVTGRFSNAPRWGTTAVAGGGNRNFYGKIAPLTGDLQWVNSLPLQLNVETSMAADGLGNFYFLSAIDSVVTIGGTRLDTANMFMVGARSDGTGQWVRPVRGVPAGGSLGSNGRPYSGIYSNSRLVGRPRGGCMWFGTSIISVYYGPGSTPALSTTNPGNVLSFLLWVGPTGTLVSARTSLTAAVPVPNSYNAMAVDTAGNYYVTGNVGGNIGIGVAKYDPAGNLVWATNQEPSVGGFPGSTGEEILVHPNGEVTIQAYTALIAGRSPTTIGTLVLRSENNLVHYAANGAPMWAVGDGTGQLPYNPRDGAFSDGVAFGADGKGNLYWLLYASTSSITGPGGFSLTPPASRLGAFTLVGAGALVTRVGTHHNTIRGALYLDNNGNGVRDSGDVAFPQTQVLEATQGTLSYFSSIESTGDYSVFAGTGAYTLAPPVPPLHYTISQPTASGYSGSFSGYGRADTARHFGFSPVANQGDLRVTFTPYAAARPGFVTRYRVTLANVGTTTVASGSLNVALDSRMSYISSTPGGSRTGQTVTWAYTNLAPFSRREFDVLFSLPTNTPLGTALSTTATAPLTGDVVPADNTATTQQTVTGSFDPNDITVNYDRLTPAQVAARQPLDYTVRFQNMGTDTAFTVVINDTLDFHKLNLSSLMLVAQSHNCIWSLSNAGLLTVRFVNIKLPHRNQDVIRSQGFVRFRVQPKPSLAVGEVIPNHASIVFDYNAPVITNTATTAVMLASATLARHDAAAWNAYPNPATDAVTIGADLATGGQVQLDLLDALGRTVRHQAFTAPAGALRQALDLSGLAPGLYVLRLTPPTGPASTQQLVRE</sequence>
<keyword evidence="1" id="KW-0732">Signal</keyword>
<dbReference type="InterPro" id="IPR055353">
    <property type="entry name" value="DUF7619"/>
</dbReference>
<dbReference type="InterPro" id="IPR026444">
    <property type="entry name" value="Secre_tail"/>
</dbReference>
<accession>A0ABS0IBE0</accession>
<dbReference type="RefSeq" id="WP_196295315.1">
    <property type="nucleotide sequence ID" value="NZ_JADQDM010000020.1"/>
</dbReference>
<evidence type="ECO:0000259" key="3">
    <source>
        <dbReference type="Pfam" id="PF24595"/>
    </source>
</evidence>
<dbReference type="Pfam" id="PF18962">
    <property type="entry name" value="Por_Secre_tail"/>
    <property type="match status" value="1"/>
</dbReference>
<protein>
    <submittedName>
        <fullName evidence="4">T9SS type A sorting domain-containing protein</fullName>
    </submittedName>
</protein>
<evidence type="ECO:0000259" key="2">
    <source>
        <dbReference type="Pfam" id="PF18962"/>
    </source>
</evidence>
<evidence type="ECO:0000256" key="1">
    <source>
        <dbReference type="SAM" id="SignalP"/>
    </source>
</evidence>
<feature type="domain" description="Secretion system C-terminal sorting" evidence="2">
    <location>
        <begin position="862"/>
        <end position="925"/>
    </location>
</feature>